<dbReference type="PRINTS" id="PR00369">
    <property type="entry name" value="FLAVODOXIN"/>
</dbReference>
<dbReference type="InterPro" id="IPR002880">
    <property type="entry name" value="Pyrv_Fd/Flavodoxin_OxRdtase_N"/>
</dbReference>
<dbReference type="SUPFAM" id="SSF55124">
    <property type="entry name" value="Nitrite/Sulfite reductase N-terminal domain-like"/>
    <property type="match status" value="2"/>
</dbReference>
<dbReference type="InterPro" id="IPR006067">
    <property type="entry name" value="NO2/SO3_Rdtase_4Fe4S_dom"/>
</dbReference>
<dbReference type="InterPro" id="IPR001094">
    <property type="entry name" value="Flavdoxin-like"/>
</dbReference>
<organism evidence="11 12">
    <name type="scientific">Helicostylum pulchrum</name>
    <dbReference type="NCBI Taxonomy" id="562976"/>
    <lineage>
        <taxon>Eukaryota</taxon>
        <taxon>Fungi</taxon>
        <taxon>Fungi incertae sedis</taxon>
        <taxon>Mucoromycota</taxon>
        <taxon>Mucoromycotina</taxon>
        <taxon>Mucoromycetes</taxon>
        <taxon>Mucorales</taxon>
        <taxon>Mucorineae</taxon>
        <taxon>Mucoraceae</taxon>
        <taxon>Helicostylum</taxon>
    </lineage>
</organism>
<dbReference type="InterPro" id="IPR029061">
    <property type="entry name" value="THDP-binding"/>
</dbReference>
<dbReference type="Pfam" id="PF01855">
    <property type="entry name" value="POR_N"/>
    <property type="match status" value="1"/>
</dbReference>
<comment type="similarity">
    <text evidence="3">Belongs to the nitrite and sulfite reductase 4Fe-4S domain family.</text>
</comment>
<evidence type="ECO:0000313" key="11">
    <source>
        <dbReference type="EMBL" id="GAA5802618.1"/>
    </source>
</evidence>
<dbReference type="SUPFAM" id="SSF52922">
    <property type="entry name" value="TK C-terminal domain-like"/>
    <property type="match status" value="1"/>
</dbReference>
<dbReference type="Pfam" id="PF01077">
    <property type="entry name" value="NIR_SIR"/>
    <property type="match status" value="1"/>
</dbReference>
<dbReference type="SUPFAM" id="SSF56014">
    <property type="entry name" value="Nitrite and sulphite reductase 4Fe-4S domain-like"/>
    <property type="match status" value="2"/>
</dbReference>
<dbReference type="SUPFAM" id="SSF53323">
    <property type="entry name" value="Pyruvate-ferredoxin oxidoreductase, PFOR, domain III"/>
    <property type="match status" value="1"/>
</dbReference>
<evidence type="ECO:0000256" key="9">
    <source>
        <dbReference type="ARBA" id="ARBA00023014"/>
    </source>
</evidence>
<feature type="domain" description="Flavodoxin-like" evidence="10">
    <location>
        <begin position="923"/>
        <end position="1075"/>
    </location>
</feature>
<dbReference type="PANTHER" id="PTHR11493">
    <property type="entry name" value="SULFITE REDUCTASE [NADPH] SUBUNIT BETA-RELATED"/>
    <property type="match status" value="1"/>
</dbReference>
<keyword evidence="5" id="KW-0349">Heme</keyword>
<dbReference type="PANTHER" id="PTHR11493:SF47">
    <property type="entry name" value="SULFITE REDUCTASE [NADPH] SUBUNIT BETA"/>
    <property type="match status" value="1"/>
</dbReference>
<keyword evidence="8" id="KW-0408">Iron</keyword>
<dbReference type="InterPro" id="IPR009014">
    <property type="entry name" value="Transketo_C/PFOR_II"/>
</dbReference>
<evidence type="ECO:0000256" key="8">
    <source>
        <dbReference type="ARBA" id="ARBA00023004"/>
    </source>
</evidence>
<keyword evidence="9" id="KW-0411">Iron-sulfur</keyword>
<dbReference type="InterPro" id="IPR045169">
    <property type="entry name" value="NO2/SO3_Rdtase_4Fe4S_prot"/>
</dbReference>
<keyword evidence="7" id="KW-0560">Oxidoreductase</keyword>
<dbReference type="SUPFAM" id="SSF52218">
    <property type="entry name" value="Flavoproteins"/>
    <property type="match status" value="1"/>
</dbReference>
<comment type="caution">
    <text evidence="11">The sequence shown here is derived from an EMBL/GenBank/DDBJ whole genome shotgun (WGS) entry which is preliminary data.</text>
</comment>
<reference evidence="11 12" key="1">
    <citation type="submission" date="2024-04" db="EMBL/GenBank/DDBJ databases">
        <title>genome sequences of Mucor flavus KT1a and Helicostylum pulchrum KT1b strains isolation_sourced from the surface of a dry-aged beef.</title>
        <authorList>
            <person name="Toyotome T."/>
            <person name="Hosono M."/>
            <person name="Torimaru M."/>
            <person name="Fukuda K."/>
            <person name="Mikami N."/>
        </authorList>
    </citation>
    <scope>NUCLEOTIDE SEQUENCE [LARGE SCALE GENOMIC DNA]</scope>
    <source>
        <strain evidence="11 12">KT1b</strain>
    </source>
</reference>
<dbReference type="InterPro" id="IPR045854">
    <property type="entry name" value="NO2/SO3_Rdtase_4Fe4S_sf"/>
</dbReference>
<evidence type="ECO:0000256" key="6">
    <source>
        <dbReference type="ARBA" id="ARBA00022723"/>
    </source>
</evidence>
<keyword evidence="6" id="KW-0479">Metal-binding</keyword>
<sequence length="1647" mass="183427">MAEILTINVSKETSEIGTLLQKVDNMKRDASSILAQSTSERVYAYSSTSTSYSTQSNIWNRPVKIIHLGPLQDPLSHAVHAIAEGHVTTVTMPSSSLLSSIPYLYKLASDRSSVVIHVSAGSCTSFADFTQVMSVRESGVAFMSASSVQEVYDLSLIAHVVSLLTSTPFLNFFDSTRISDEFSSIQLLETEHLLEFFPQSLVEKFKSRSSVPETCKQSAYLKYKGAEKRSMEENEEKVIEPSVYNTTKDIMHKFSNATGRLYHPLEYTGHPEAECVIVSMGAGATVVEKTLNSIQKAHTENKFGALRIRLYRPLSEKDLLDALPSTVQNIAVLEPIDDINSCWNPLFLDVAAAYQVIGNDDVEIISGQYGVKKDFDLSPDMVLAVFQGLVAGSLNQRFEVAYLDWSNSHIKVAMPPYTDQLVFIECSSLAMSFAQSPGMNVQLYTKHEKCETHVRLTESEGTFLPSLIQSADALIIHHLPLSGEENQAIIKAIEILSSGGYLIIGTPFDLESSLSVNMKNTIYKKQIKIVAINNIDIIFKQSKTLSDIVNNKESTVISIPSNWTGDTNDSSVTTKNITLPKKPNKSFLPIETPYLQALNQVFGSRLHIYNAYCYDSAWSPNKSHNNSATPEFGYGCLIDRIQERSRFVHSVIDIIQNASSISDEIRILSQWLLLVNSTTCSFKSINEAADLVKCILPSFPSLLSKEELLYETSNWLVGSDTWGFDLGLSGLHHIITSGENVNILIVDTTPYSSQTEREQRKKDIGLYAMNYGSVYVASVALYSSYTGVLQALIEADAYKGTSIVLAYLPQTSDLPDPIATLKETNISVDNGAWPLYCWNPVLEAKGEEMFTLYSQRIKKDLEAFLARENYLTQLVSSHPDISNTLVSSLENDTKNRHYKLKSKARADYARLISGMSSSQGPPLTVLFGSDNGNGESVARKIAARAKLKGAQVKMMAMDDYGDITELANESNLVIICSTTGQGEMPFNAREFWKSLNNLVVGDINLSEVNIAVFGLGDSHYWPRKEDVAFYNRPGKLLDAKFEVLGASKLVSLGLGDDQDDDGFQTGLSTWLPALWKALNIKDTGTEEEKEPIYTDDQMKIDSNYLRGDIAKELVSYSTGAISEITQKLIKFHGAYAQDDRDLREERKKQGLEKAYSFMIRVRTPGGVATSKQWIAMDDVSNKFGNKTLKLTTRQSFQLHGVLKKNVRSSIRAINKSLLSTLGTGGDVCRNIMSTPITEIPEIHGQVQTLVKELVDILSPKTSAYHEIWLNNSMVAGKAIQDFEPLYGPTYLPQKFKVVIAVPPNNDVDVYAHDLGYIAIVDTNTRMITGYNVLIGGGMGMTHGNKKTYPRTATLIGYIPANAAVEITKAVVLTQRDRGDRINRKNARFKYTVDKFGVAFIKKEIEEKSGVKFEKARPFSFDDNIDRYGWTKGLCETWNFCMFIENGRVKDSPEFRCKSGLRELARFHKGEFRLTPNQNLIICNIPESDLEKTKAHLAKFKLDNLSFTGIRKTSMACVALPTCGLAMAESERYLPQLISLLEDTMEEAGLREDSIVTRMTGCPNGCSRPYLAEMAFVGKAPDTYNMYLGGSKKGERLNKLYLENLREEGILNEVKPMIKRYALERNENEAFGDWVIRAGYIKETTMSQ</sequence>
<evidence type="ECO:0000256" key="2">
    <source>
        <dbReference type="ARBA" id="ARBA00001966"/>
    </source>
</evidence>
<dbReference type="Gene3D" id="3.40.50.360">
    <property type="match status" value="1"/>
</dbReference>
<keyword evidence="4" id="KW-0004">4Fe-4S</keyword>
<evidence type="ECO:0000256" key="1">
    <source>
        <dbReference type="ARBA" id="ARBA00001929"/>
    </source>
</evidence>
<evidence type="ECO:0000313" key="12">
    <source>
        <dbReference type="Proteomes" id="UP001476247"/>
    </source>
</evidence>
<dbReference type="Proteomes" id="UP001476247">
    <property type="component" value="Unassembled WGS sequence"/>
</dbReference>
<evidence type="ECO:0000256" key="5">
    <source>
        <dbReference type="ARBA" id="ARBA00022617"/>
    </source>
</evidence>
<dbReference type="PRINTS" id="PR00397">
    <property type="entry name" value="SIROHAEM"/>
</dbReference>
<keyword evidence="12" id="KW-1185">Reference proteome</keyword>
<dbReference type="Pfam" id="PF03460">
    <property type="entry name" value="NIR_SIR_ferr"/>
    <property type="match status" value="2"/>
</dbReference>
<dbReference type="PROSITE" id="PS50902">
    <property type="entry name" value="FLAVODOXIN_LIKE"/>
    <property type="match status" value="1"/>
</dbReference>
<dbReference type="InterPro" id="IPR005117">
    <property type="entry name" value="NiRdtase/SiRdtase_haem-b_fer"/>
</dbReference>
<dbReference type="Pfam" id="PF00258">
    <property type="entry name" value="Flavodoxin_1"/>
    <property type="match status" value="1"/>
</dbReference>
<name>A0ABP9Y6L3_9FUNG</name>
<dbReference type="Gene3D" id="3.30.413.10">
    <property type="entry name" value="Sulfite Reductase Hemoprotein, domain 1"/>
    <property type="match status" value="2"/>
</dbReference>
<dbReference type="InterPro" id="IPR006066">
    <property type="entry name" value="NO2/SO3_Rdtase_FeS/sirohaem_BS"/>
</dbReference>
<dbReference type="EMBL" id="BAABUJ010000024">
    <property type="protein sequence ID" value="GAA5802618.1"/>
    <property type="molecule type" value="Genomic_DNA"/>
</dbReference>
<dbReference type="InterPro" id="IPR036136">
    <property type="entry name" value="Nit/Sulf_reduc_fer-like_dom_sf"/>
</dbReference>
<evidence type="ECO:0000259" key="10">
    <source>
        <dbReference type="PROSITE" id="PS50902"/>
    </source>
</evidence>
<dbReference type="SUPFAM" id="SSF52518">
    <property type="entry name" value="Thiamin diphosphate-binding fold (THDP-binding)"/>
    <property type="match status" value="2"/>
</dbReference>
<dbReference type="NCBIfam" id="NF010029">
    <property type="entry name" value="PRK13504.1"/>
    <property type="match status" value="1"/>
</dbReference>
<comment type="cofactor">
    <cofactor evidence="1">
        <name>siroheme</name>
        <dbReference type="ChEBI" id="CHEBI:60052"/>
    </cofactor>
</comment>
<dbReference type="InterPro" id="IPR002869">
    <property type="entry name" value="Pyrv_flavodox_OxRed_cen"/>
</dbReference>
<dbReference type="PROSITE" id="PS00365">
    <property type="entry name" value="NIR_SIR"/>
    <property type="match status" value="1"/>
</dbReference>
<evidence type="ECO:0000256" key="7">
    <source>
        <dbReference type="ARBA" id="ARBA00023002"/>
    </source>
</evidence>
<dbReference type="Gene3D" id="3.40.50.920">
    <property type="match status" value="1"/>
</dbReference>
<dbReference type="Gene3D" id="3.90.480.10">
    <property type="entry name" value="Sulfite Reductase Hemoprotein,Domain 2"/>
    <property type="match status" value="1"/>
</dbReference>
<evidence type="ECO:0000256" key="3">
    <source>
        <dbReference type="ARBA" id="ARBA00010429"/>
    </source>
</evidence>
<evidence type="ECO:0000256" key="4">
    <source>
        <dbReference type="ARBA" id="ARBA00022485"/>
    </source>
</evidence>
<comment type="cofactor">
    <cofactor evidence="2">
        <name>[4Fe-4S] cluster</name>
        <dbReference type="ChEBI" id="CHEBI:49883"/>
    </cofactor>
</comment>
<protein>
    <recommendedName>
        <fullName evidence="10">Flavodoxin-like domain-containing protein</fullName>
    </recommendedName>
</protein>
<dbReference type="Gene3D" id="3.40.50.970">
    <property type="match status" value="2"/>
</dbReference>
<proteinExistence type="inferred from homology"/>
<dbReference type="InterPro" id="IPR008254">
    <property type="entry name" value="Flavodoxin/NO_synth"/>
</dbReference>
<gene>
    <name evidence="11" type="ORF">HPULCUR_008090</name>
</gene>
<dbReference type="InterPro" id="IPR029039">
    <property type="entry name" value="Flavoprotein-like_sf"/>
</dbReference>
<accession>A0ABP9Y6L3</accession>